<organism evidence="7 8">
    <name type="scientific">Paramuribaculum intestinale</name>
    <dbReference type="NCBI Taxonomy" id="2094151"/>
    <lineage>
        <taxon>Bacteria</taxon>
        <taxon>Pseudomonadati</taxon>
        <taxon>Bacteroidota</taxon>
        <taxon>Bacteroidia</taxon>
        <taxon>Bacteroidales</taxon>
        <taxon>Muribaculaceae</taxon>
        <taxon>Paramuribaculum</taxon>
    </lineage>
</organism>
<proteinExistence type="predicted"/>
<sequence>MKIAIVVAMQKELDLLLPHISDIVKSEKGRFIVYHGQMAGCEIIAMQSGIGKVNSALALQCMLNDFAPDLVINTGVAGGTGRTGILDVVVGSRVAYHDVWCGPGTVPGQASGCPQFFEPPCGLLDIPALDPAGGVIHGLIASGDIFVASSEETERIRGLYPDVAAVDMESASMAQTCWLSGVPFVSVRVVSDTPGAADNISQYENFWTDAPMRTFSVLMPLVEQISQQWKK</sequence>
<accession>A0A2V1J374</accession>
<keyword evidence="5" id="KW-0486">Methionine biosynthesis</keyword>
<dbReference type="CDD" id="cd09008">
    <property type="entry name" value="MTAN"/>
    <property type="match status" value="1"/>
</dbReference>
<dbReference type="GO" id="GO:0008782">
    <property type="term" value="F:adenosylhomocysteine nucleosidase activity"/>
    <property type="evidence" value="ECO:0007669"/>
    <property type="project" value="UniProtKB-EC"/>
</dbReference>
<name>A0A2V1J374_9BACT</name>
<evidence type="ECO:0000256" key="2">
    <source>
        <dbReference type="ARBA" id="ARBA00011974"/>
    </source>
</evidence>
<dbReference type="RefSeq" id="WP_107034739.1">
    <property type="nucleotide sequence ID" value="NZ_CAONGC010000002.1"/>
</dbReference>
<evidence type="ECO:0000259" key="6">
    <source>
        <dbReference type="Pfam" id="PF01048"/>
    </source>
</evidence>
<feature type="domain" description="Nucleoside phosphorylase" evidence="6">
    <location>
        <begin position="2"/>
        <end position="218"/>
    </location>
</feature>
<dbReference type="NCBIfam" id="TIGR01704">
    <property type="entry name" value="MTA_SAH-Nsdase"/>
    <property type="match status" value="1"/>
</dbReference>
<keyword evidence="3" id="KW-0028">Amino-acid biosynthesis</keyword>
<dbReference type="GO" id="GO:0019509">
    <property type="term" value="P:L-methionine salvage from methylthioadenosine"/>
    <property type="evidence" value="ECO:0007669"/>
    <property type="project" value="UniProtKB-UniPathway"/>
</dbReference>
<dbReference type="EMBL" id="PUBV01000001">
    <property type="protein sequence ID" value="PWB09687.1"/>
    <property type="molecule type" value="Genomic_DNA"/>
</dbReference>
<dbReference type="InterPro" id="IPR000845">
    <property type="entry name" value="Nucleoside_phosphorylase_d"/>
</dbReference>
<evidence type="ECO:0000313" key="8">
    <source>
        <dbReference type="Proteomes" id="UP000244925"/>
    </source>
</evidence>
<keyword evidence="8" id="KW-1185">Reference proteome</keyword>
<evidence type="ECO:0000313" key="7">
    <source>
        <dbReference type="EMBL" id="PWB09687.1"/>
    </source>
</evidence>
<dbReference type="InterPro" id="IPR035994">
    <property type="entry name" value="Nucleoside_phosphorylase_sf"/>
</dbReference>
<keyword evidence="4" id="KW-0378">Hydrolase</keyword>
<evidence type="ECO:0000256" key="4">
    <source>
        <dbReference type="ARBA" id="ARBA00022801"/>
    </source>
</evidence>
<gene>
    <name evidence="7" type="primary">mtnN</name>
    <name evidence="7" type="ORF">C5O25_00320</name>
</gene>
<protein>
    <recommendedName>
        <fullName evidence="2">adenosylhomocysteine nucleosidase</fullName>
        <ecNumber evidence="2">3.2.2.9</ecNumber>
    </recommendedName>
</protein>
<evidence type="ECO:0000256" key="3">
    <source>
        <dbReference type="ARBA" id="ARBA00022605"/>
    </source>
</evidence>
<dbReference type="UniPathway" id="UPA00904">
    <property type="reaction ID" value="UER00871"/>
</dbReference>
<comment type="pathway">
    <text evidence="1">Amino-acid biosynthesis; L-methionine biosynthesis via salvage pathway; S-methyl-5-thio-alpha-D-ribose 1-phosphate from S-methyl-5'-thioadenosine (hydrolase route): step 1/2.</text>
</comment>
<dbReference type="EC" id="3.2.2.9" evidence="2"/>
<dbReference type="GO" id="GO:0009164">
    <property type="term" value="P:nucleoside catabolic process"/>
    <property type="evidence" value="ECO:0007669"/>
    <property type="project" value="InterPro"/>
</dbReference>
<evidence type="ECO:0000256" key="1">
    <source>
        <dbReference type="ARBA" id="ARBA00004945"/>
    </source>
</evidence>
<dbReference type="SUPFAM" id="SSF53167">
    <property type="entry name" value="Purine and uridine phosphorylases"/>
    <property type="match status" value="1"/>
</dbReference>
<dbReference type="GeneID" id="93424203"/>
<dbReference type="Pfam" id="PF01048">
    <property type="entry name" value="PNP_UDP_1"/>
    <property type="match status" value="1"/>
</dbReference>
<dbReference type="GO" id="GO:0005829">
    <property type="term" value="C:cytosol"/>
    <property type="evidence" value="ECO:0007669"/>
    <property type="project" value="TreeGrafter"/>
</dbReference>
<dbReference type="PANTHER" id="PTHR46832:SF1">
    <property type="entry name" value="5'-METHYLTHIOADENOSINE_S-ADENOSYLHOMOCYSTEINE NUCLEOSIDASE"/>
    <property type="match status" value="1"/>
</dbReference>
<reference evidence="8" key="1">
    <citation type="submission" date="2018-02" db="EMBL/GenBank/DDBJ databases">
        <authorList>
            <person name="Clavel T."/>
            <person name="Strowig T."/>
        </authorList>
    </citation>
    <scope>NUCLEOTIDE SEQUENCE [LARGE SCALE GENOMIC DNA]</scope>
    <source>
        <strain evidence="8">DSM 100764</strain>
    </source>
</reference>
<evidence type="ECO:0000256" key="5">
    <source>
        <dbReference type="ARBA" id="ARBA00023167"/>
    </source>
</evidence>
<comment type="caution">
    <text evidence="7">The sequence shown here is derived from an EMBL/GenBank/DDBJ whole genome shotgun (WGS) entry which is preliminary data.</text>
</comment>
<dbReference type="PANTHER" id="PTHR46832">
    <property type="entry name" value="5'-METHYLTHIOADENOSINE/S-ADENOSYLHOMOCYSTEINE NUCLEOSIDASE"/>
    <property type="match status" value="1"/>
</dbReference>
<dbReference type="GO" id="GO:0019284">
    <property type="term" value="P:L-methionine salvage from S-adenosylmethionine"/>
    <property type="evidence" value="ECO:0007669"/>
    <property type="project" value="TreeGrafter"/>
</dbReference>
<dbReference type="AlphaFoldDB" id="A0A2V1J374"/>
<dbReference type="GO" id="GO:0008930">
    <property type="term" value="F:methylthioadenosine nucleosidase activity"/>
    <property type="evidence" value="ECO:0007669"/>
    <property type="project" value="InterPro"/>
</dbReference>
<dbReference type="InterPro" id="IPR010049">
    <property type="entry name" value="MTA_SAH_Nsdase"/>
</dbReference>
<dbReference type="Gene3D" id="3.40.50.1580">
    <property type="entry name" value="Nucleoside phosphorylase domain"/>
    <property type="match status" value="1"/>
</dbReference>
<dbReference type="Proteomes" id="UP000244925">
    <property type="component" value="Unassembled WGS sequence"/>
</dbReference>